<organism evidence="2 3">
    <name type="scientific">Flavobacterium noncentrifugens</name>
    <dbReference type="NCBI Taxonomy" id="1128970"/>
    <lineage>
        <taxon>Bacteria</taxon>
        <taxon>Pseudomonadati</taxon>
        <taxon>Bacteroidota</taxon>
        <taxon>Flavobacteriia</taxon>
        <taxon>Flavobacteriales</taxon>
        <taxon>Flavobacteriaceae</taxon>
        <taxon>Flavobacterium</taxon>
    </lineage>
</organism>
<name>A0A1G8Y4A0_9FLAO</name>
<evidence type="ECO:0000313" key="2">
    <source>
        <dbReference type="EMBL" id="SDJ96955.1"/>
    </source>
</evidence>
<feature type="transmembrane region" description="Helical" evidence="1">
    <location>
        <begin position="20"/>
        <end position="43"/>
    </location>
</feature>
<sequence length="205" mass="23943">MKSIRLWLSNRKIPWNTIIIVALFCVTVLIGMNLAIIFQAAHVPEIDHKIRYSELLNWSTTLVVGFFVGYVLKNQSDNDKVVKGYLLDDVKTISKLVEDLKDYCYSFKPNHSFTDEQRKDIDAKINVLDKKITLFCNFLKDCYTTKHNAVNDILVTQHNSLNRIITGIGYYDKDCEDEYFDKIVAEASKFESELRRLYLRIIKEM</sequence>
<accession>A0A1G8Y4A0</accession>
<evidence type="ECO:0000313" key="3">
    <source>
        <dbReference type="Proteomes" id="UP000199580"/>
    </source>
</evidence>
<gene>
    <name evidence="2" type="ORF">SAMN04487935_2164</name>
</gene>
<proteinExistence type="predicted"/>
<protein>
    <submittedName>
        <fullName evidence="2">Uncharacterized protein</fullName>
    </submittedName>
</protein>
<dbReference type="Proteomes" id="UP000199580">
    <property type="component" value="Unassembled WGS sequence"/>
</dbReference>
<dbReference type="AlphaFoldDB" id="A0A1G8Y4A0"/>
<evidence type="ECO:0000256" key="1">
    <source>
        <dbReference type="SAM" id="Phobius"/>
    </source>
</evidence>
<keyword evidence="1" id="KW-0472">Membrane</keyword>
<dbReference type="STRING" id="1128970.SAMN04487935_2164"/>
<feature type="transmembrane region" description="Helical" evidence="1">
    <location>
        <begin position="55"/>
        <end position="72"/>
    </location>
</feature>
<keyword evidence="1" id="KW-0812">Transmembrane</keyword>
<dbReference type="EMBL" id="FNEZ01000003">
    <property type="protein sequence ID" value="SDJ96955.1"/>
    <property type="molecule type" value="Genomic_DNA"/>
</dbReference>
<keyword evidence="1" id="KW-1133">Transmembrane helix</keyword>
<keyword evidence="3" id="KW-1185">Reference proteome</keyword>
<dbReference type="OrthoDB" id="1467728at2"/>
<reference evidence="2 3" key="1">
    <citation type="submission" date="2016-10" db="EMBL/GenBank/DDBJ databases">
        <authorList>
            <person name="de Groot N.N."/>
        </authorList>
    </citation>
    <scope>NUCLEOTIDE SEQUENCE [LARGE SCALE GENOMIC DNA]</scope>
    <source>
        <strain evidence="2 3">CGMCC 1.10076</strain>
    </source>
</reference>
<dbReference type="RefSeq" id="WP_139171743.1">
    <property type="nucleotide sequence ID" value="NZ_BKAI01000011.1"/>
</dbReference>